<dbReference type="OrthoDB" id="9959903at2"/>
<protein>
    <submittedName>
        <fullName evidence="1">Uncharacterized protein</fullName>
    </submittedName>
</protein>
<dbReference type="EMBL" id="CYZV01000003">
    <property type="protein sequence ID" value="CUN65135.1"/>
    <property type="molecule type" value="Genomic_DNA"/>
</dbReference>
<organism evidence="1 2">
    <name type="scientific">Clostridium disporicum</name>
    <dbReference type="NCBI Taxonomy" id="84024"/>
    <lineage>
        <taxon>Bacteria</taxon>
        <taxon>Bacillati</taxon>
        <taxon>Bacillota</taxon>
        <taxon>Clostridia</taxon>
        <taxon>Eubacteriales</taxon>
        <taxon>Clostridiaceae</taxon>
        <taxon>Clostridium</taxon>
    </lineage>
</organism>
<dbReference type="GeneID" id="83013643"/>
<accession>A0A174AUX2</accession>
<gene>
    <name evidence="1" type="ORF">ERS852470_00405</name>
</gene>
<dbReference type="Proteomes" id="UP000095558">
    <property type="component" value="Unassembled WGS sequence"/>
</dbReference>
<reference evidence="1 2" key="1">
    <citation type="submission" date="2015-09" db="EMBL/GenBank/DDBJ databases">
        <authorList>
            <consortium name="Pathogen Informatics"/>
        </authorList>
    </citation>
    <scope>NUCLEOTIDE SEQUENCE [LARGE SCALE GENOMIC DNA]</scope>
    <source>
        <strain evidence="1 2">2789STDY5834855</strain>
    </source>
</reference>
<evidence type="ECO:0000313" key="1">
    <source>
        <dbReference type="EMBL" id="CUN65135.1"/>
    </source>
</evidence>
<evidence type="ECO:0000313" key="2">
    <source>
        <dbReference type="Proteomes" id="UP000095558"/>
    </source>
</evidence>
<proteinExistence type="predicted"/>
<dbReference type="AlphaFoldDB" id="A0A174AUX2"/>
<sequence>MNRWDDIAIITFIACDAVLENLNLGKNFYRYFCKKIESGAKEIVGKLSK</sequence>
<name>A0A174AUX2_9CLOT</name>
<dbReference type="RefSeq" id="WP_156327337.1">
    <property type="nucleotide sequence ID" value="NZ_CYYT01000007.1"/>
</dbReference>